<dbReference type="PANTHER" id="PTHR48061:SF2">
    <property type="entry name" value="RECEPTOR LIKE PROTEIN 30-LIKE"/>
    <property type="match status" value="1"/>
</dbReference>
<evidence type="ECO:0000256" key="2">
    <source>
        <dbReference type="ARBA" id="ARBA00022614"/>
    </source>
</evidence>
<evidence type="ECO:0000256" key="4">
    <source>
        <dbReference type="ARBA" id="ARBA00022729"/>
    </source>
</evidence>
<evidence type="ECO:0000256" key="6">
    <source>
        <dbReference type="ARBA" id="ARBA00022989"/>
    </source>
</evidence>
<accession>A0A438IEI6</accession>
<keyword evidence="6" id="KW-1133">Transmembrane helix</keyword>
<dbReference type="EMBL" id="QGNW01000116">
    <property type="protein sequence ID" value="RVW95165.1"/>
    <property type="molecule type" value="Genomic_DNA"/>
</dbReference>
<dbReference type="InterPro" id="IPR001611">
    <property type="entry name" value="Leu-rich_rpt"/>
</dbReference>
<evidence type="ECO:0000256" key="8">
    <source>
        <dbReference type="ARBA" id="ARBA00023170"/>
    </source>
</evidence>
<reference evidence="10 11" key="1">
    <citation type="journal article" date="2018" name="PLoS Genet.">
        <title>Population sequencing reveals clonal diversity and ancestral inbreeding in the grapevine cultivar Chardonnay.</title>
        <authorList>
            <person name="Roach M.J."/>
            <person name="Johnson D.L."/>
            <person name="Bohlmann J."/>
            <person name="van Vuuren H.J."/>
            <person name="Jones S.J."/>
            <person name="Pretorius I.S."/>
            <person name="Schmidt S.A."/>
            <person name="Borneman A.R."/>
        </authorList>
    </citation>
    <scope>NUCLEOTIDE SEQUENCE [LARGE SCALE GENOMIC DNA]</scope>
    <source>
        <strain evidence="11">cv. Chardonnay</strain>
        <tissue evidence="10">Leaf</tissue>
    </source>
</reference>
<comment type="subcellular location">
    <subcellularLocation>
        <location evidence="1">Membrane</location>
        <topology evidence="1">Single-pass type I membrane protein</topology>
    </subcellularLocation>
</comment>
<dbReference type="FunFam" id="3.80.10.10:FF:000041">
    <property type="entry name" value="LRR receptor-like serine/threonine-protein kinase ERECTA"/>
    <property type="match status" value="1"/>
</dbReference>
<sequence>MCLNFMEPVSKVVGLAGTSFSGQLPTSFINLNSEILPSLENLTQLNFLAQQFGKNTSYLINLTQLSSVKQQPEVWVLMESQKAQPWKISVNETVPNFEVLGLASCNLSEFPIIEPFLPWTNLQLLDLTSNLLQESLPVPPSSTSYYFVQNNKLTGNIPLSMCNLSVLQILDLSNNSLSGIIPQHSSKFSSSLSVLNLQGNNFNGNIPQTCINGRSRLKMIDLSENHLEESVPRSLTTCTVLESLNLEDNKIRNTFPFFLGALPE</sequence>
<name>A0A438IEI6_VITVI</name>
<evidence type="ECO:0000256" key="5">
    <source>
        <dbReference type="ARBA" id="ARBA00022737"/>
    </source>
</evidence>
<keyword evidence="8 10" id="KW-0675">Receptor</keyword>
<dbReference type="SUPFAM" id="SSF52058">
    <property type="entry name" value="L domain-like"/>
    <property type="match status" value="1"/>
</dbReference>
<evidence type="ECO:0000313" key="10">
    <source>
        <dbReference type="EMBL" id="RVW95165.1"/>
    </source>
</evidence>
<dbReference type="Pfam" id="PF00560">
    <property type="entry name" value="LRR_1"/>
    <property type="match status" value="1"/>
</dbReference>
<gene>
    <name evidence="10" type="primary">RLP42_24</name>
    <name evidence="10" type="ORF">CK203_025619</name>
</gene>
<organism evidence="10 11">
    <name type="scientific">Vitis vinifera</name>
    <name type="common">Grape</name>
    <dbReference type="NCBI Taxonomy" id="29760"/>
    <lineage>
        <taxon>Eukaryota</taxon>
        <taxon>Viridiplantae</taxon>
        <taxon>Streptophyta</taxon>
        <taxon>Embryophyta</taxon>
        <taxon>Tracheophyta</taxon>
        <taxon>Spermatophyta</taxon>
        <taxon>Magnoliopsida</taxon>
        <taxon>eudicotyledons</taxon>
        <taxon>Gunneridae</taxon>
        <taxon>Pentapetalae</taxon>
        <taxon>rosids</taxon>
        <taxon>Vitales</taxon>
        <taxon>Vitaceae</taxon>
        <taxon>Viteae</taxon>
        <taxon>Vitis</taxon>
    </lineage>
</organism>
<dbReference type="PRINTS" id="PR00019">
    <property type="entry name" value="LEURICHRPT"/>
</dbReference>
<proteinExistence type="predicted"/>
<dbReference type="InterPro" id="IPR046956">
    <property type="entry name" value="RLP23-like"/>
</dbReference>
<evidence type="ECO:0000256" key="9">
    <source>
        <dbReference type="ARBA" id="ARBA00023180"/>
    </source>
</evidence>
<dbReference type="Pfam" id="PF13855">
    <property type="entry name" value="LRR_8"/>
    <property type="match status" value="1"/>
</dbReference>
<protein>
    <submittedName>
        <fullName evidence="10">Receptor like protein 42</fullName>
    </submittedName>
</protein>
<evidence type="ECO:0000313" key="11">
    <source>
        <dbReference type="Proteomes" id="UP000288805"/>
    </source>
</evidence>
<comment type="caution">
    <text evidence="10">The sequence shown here is derived from an EMBL/GenBank/DDBJ whole genome shotgun (WGS) entry which is preliminary data.</text>
</comment>
<keyword evidence="7" id="KW-0472">Membrane</keyword>
<evidence type="ECO:0000256" key="1">
    <source>
        <dbReference type="ARBA" id="ARBA00004479"/>
    </source>
</evidence>
<keyword evidence="3" id="KW-0812">Transmembrane</keyword>
<dbReference type="Gene3D" id="3.80.10.10">
    <property type="entry name" value="Ribonuclease Inhibitor"/>
    <property type="match status" value="1"/>
</dbReference>
<keyword evidence="4" id="KW-0732">Signal</keyword>
<dbReference type="InterPro" id="IPR032675">
    <property type="entry name" value="LRR_dom_sf"/>
</dbReference>
<keyword evidence="2" id="KW-0433">Leucine-rich repeat</keyword>
<dbReference type="Proteomes" id="UP000288805">
    <property type="component" value="Unassembled WGS sequence"/>
</dbReference>
<evidence type="ECO:0000256" key="3">
    <source>
        <dbReference type="ARBA" id="ARBA00022692"/>
    </source>
</evidence>
<keyword evidence="5" id="KW-0677">Repeat</keyword>
<dbReference type="PANTHER" id="PTHR48061">
    <property type="entry name" value="LEUCINE-RICH REPEAT RECEPTOR PROTEIN KINASE EMS1-LIKE-RELATED"/>
    <property type="match status" value="1"/>
</dbReference>
<evidence type="ECO:0000256" key="7">
    <source>
        <dbReference type="ARBA" id="ARBA00023136"/>
    </source>
</evidence>
<dbReference type="AlphaFoldDB" id="A0A438IEI6"/>
<dbReference type="GO" id="GO:0016020">
    <property type="term" value="C:membrane"/>
    <property type="evidence" value="ECO:0007669"/>
    <property type="project" value="UniProtKB-SubCell"/>
</dbReference>
<keyword evidence="9" id="KW-0325">Glycoprotein</keyword>